<evidence type="ECO:0000256" key="2">
    <source>
        <dbReference type="ARBA" id="ARBA00022618"/>
    </source>
</evidence>
<keyword evidence="2 9" id="KW-0132">Cell division</keyword>
<dbReference type="Pfam" id="PF08286">
    <property type="entry name" value="Spc24"/>
    <property type="match status" value="1"/>
</dbReference>
<keyword evidence="4 9" id="KW-0995">Kinetochore</keyword>
<evidence type="ECO:0000256" key="8">
    <source>
        <dbReference type="ARBA" id="ARBA00023328"/>
    </source>
</evidence>
<dbReference type="GO" id="GO:0005634">
    <property type="term" value="C:nucleus"/>
    <property type="evidence" value="ECO:0007669"/>
    <property type="project" value="UniProtKB-SubCell"/>
</dbReference>
<dbReference type="OrthoDB" id="3344830at2759"/>
<evidence type="ECO:0000313" key="11">
    <source>
        <dbReference type="EMBL" id="CEP63583.1"/>
    </source>
</evidence>
<keyword evidence="5" id="KW-0175">Coiled coil</keyword>
<evidence type="ECO:0000256" key="9">
    <source>
        <dbReference type="RuleBase" id="RU368011"/>
    </source>
</evidence>
<organism evidence="11 12">
    <name type="scientific">Lachancea lanzarotensis</name>
    <dbReference type="NCBI Taxonomy" id="1245769"/>
    <lineage>
        <taxon>Eukaryota</taxon>
        <taxon>Fungi</taxon>
        <taxon>Dikarya</taxon>
        <taxon>Ascomycota</taxon>
        <taxon>Saccharomycotina</taxon>
        <taxon>Saccharomycetes</taxon>
        <taxon>Saccharomycetales</taxon>
        <taxon>Saccharomycetaceae</taxon>
        <taxon>Lachancea</taxon>
    </lineage>
</organism>
<dbReference type="InterPro" id="IPR013252">
    <property type="entry name" value="Ndc80_Spc24"/>
</dbReference>
<comment type="similarity">
    <text evidence="9">Belongs to the SPC24 family.</text>
</comment>
<dbReference type="Proteomes" id="UP000054304">
    <property type="component" value="Unassembled WGS sequence"/>
</dbReference>
<dbReference type="Gene3D" id="3.30.160.430">
    <property type="match status" value="1"/>
</dbReference>
<keyword evidence="8 9" id="KW-0137">Centromere</keyword>
<keyword evidence="1 9" id="KW-0158">Chromosome</keyword>
<evidence type="ECO:0000256" key="1">
    <source>
        <dbReference type="ARBA" id="ARBA00022454"/>
    </source>
</evidence>
<name>A0A0C7ND96_9SACH</name>
<dbReference type="SUPFAM" id="SSF143026">
    <property type="entry name" value="Kinetochore globular domain"/>
    <property type="match status" value="1"/>
</dbReference>
<comment type="subcellular location">
    <subcellularLocation>
        <location evidence="9">Nucleus</location>
    </subcellularLocation>
    <subcellularLocation>
        <location evidence="9">Chromosome</location>
        <location evidence="9">Centromere</location>
        <location evidence="9">Kinetochore</location>
    </subcellularLocation>
</comment>
<evidence type="ECO:0000313" key="12">
    <source>
        <dbReference type="Proteomes" id="UP000054304"/>
    </source>
</evidence>
<keyword evidence="7 9" id="KW-0131">Cell cycle</keyword>
<evidence type="ECO:0000256" key="6">
    <source>
        <dbReference type="ARBA" id="ARBA00023242"/>
    </source>
</evidence>
<dbReference type="GeneID" id="34687096"/>
<keyword evidence="6 9" id="KW-0539">Nucleus</keyword>
<keyword evidence="3 9" id="KW-0498">Mitosis</keyword>
<evidence type="ECO:0000256" key="3">
    <source>
        <dbReference type="ARBA" id="ARBA00022776"/>
    </source>
</evidence>
<reference evidence="11 12" key="1">
    <citation type="submission" date="2014-12" db="EMBL/GenBank/DDBJ databases">
        <authorList>
            <person name="Neuveglise Cecile"/>
        </authorList>
    </citation>
    <scope>NUCLEOTIDE SEQUENCE [LARGE SCALE GENOMIC DNA]</scope>
    <source>
        <strain evidence="11 12">CBS 12615</strain>
    </source>
</reference>
<comment type="subunit">
    <text evidence="9">Component of the NDC80 complex.</text>
</comment>
<dbReference type="AlphaFoldDB" id="A0A0C7ND96"/>
<evidence type="ECO:0000256" key="5">
    <source>
        <dbReference type="ARBA" id="ARBA00023054"/>
    </source>
</evidence>
<sequence>MASKEQLLDDPVGLIRETRNNFSLVNDAESLLNITQKIDELQRLVQEKVETRVEEMKLVESQARKTENRLEVLQQTQLASNKDGNGSSDSRDDADELAHELEALETRLVAMREKVDMGLKELAHDAGGHELDLQLLQEAIPTTDRTHKASILKIQVFRSLGLVLDLPNRKALLNKAGTLDVVSLDDSASEFYRTKYLWERM</sequence>
<comment type="function">
    <text evidence="9">Acts as a component of the essential kinetochore-associated NDC80 complex, which is required for chromosome segregation and spindle checkpoint activity.</text>
</comment>
<dbReference type="STRING" id="1245769.A0A0C7ND96"/>
<feature type="compositionally biased region" description="Polar residues" evidence="10">
    <location>
        <begin position="75"/>
        <end position="88"/>
    </location>
</feature>
<protein>
    <recommendedName>
        <fullName evidence="9">Kinetochore protein Spc24</fullName>
    </recommendedName>
</protein>
<gene>
    <name evidence="11" type="ORF">LALA0_S08e05908g</name>
</gene>
<dbReference type="CDD" id="cd11565">
    <property type="entry name" value="RWD_Spc24"/>
    <property type="match status" value="1"/>
</dbReference>
<evidence type="ECO:0000256" key="7">
    <source>
        <dbReference type="ARBA" id="ARBA00023306"/>
    </source>
</evidence>
<dbReference type="RefSeq" id="XP_022629796.1">
    <property type="nucleotide sequence ID" value="XM_022771192.1"/>
</dbReference>
<evidence type="ECO:0000256" key="10">
    <source>
        <dbReference type="SAM" id="MobiDB-lite"/>
    </source>
</evidence>
<accession>A0A0C7ND96</accession>
<dbReference type="EMBL" id="LN736367">
    <property type="protein sequence ID" value="CEP63583.1"/>
    <property type="molecule type" value="Genomic_DNA"/>
</dbReference>
<dbReference type="HOGENOM" id="CLU_095757_0_0_1"/>
<dbReference type="GO" id="GO:0051301">
    <property type="term" value="P:cell division"/>
    <property type="evidence" value="ECO:0007669"/>
    <property type="project" value="UniProtKB-UniRule"/>
</dbReference>
<feature type="region of interest" description="Disordered" evidence="10">
    <location>
        <begin position="75"/>
        <end position="94"/>
    </location>
</feature>
<evidence type="ECO:0000256" key="4">
    <source>
        <dbReference type="ARBA" id="ARBA00022838"/>
    </source>
</evidence>
<proteinExistence type="inferred from homology"/>
<dbReference type="GO" id="GO:0000776">
    <property type="term" value="C:kinetochore"/>
    <property type="evidence" value="ECO:0007669"/>
    <property type="project" value="UniProtKB-KW"/>
</dbReference>
<keyword evidence="12" id="KW-1185">Reference proteome</keyword>
<dbReference type="InterPro" id="IPR038066">
    <property type="entry name" value="Spc24_Fungi_globular_sf"/>
</dbReference>